<dbReference type="STRING" id="156994.SAMN04488028_101918"/>
<evidence type="ECO:0000313" key="3">
    <source>
        <dbReference type="Proteomes" id="UP000184474"/>
    </source>
</evidence>
<name>A0A1M6LCX4_REIAG</name>
<gene>
    <name evidence="2" type="ORF">SAMN04488028_101918</name>
</gene>
<dbReference type="Gene3D" id="3.20.20.370">
    <property type="entry name" value="Glycoside hydrolase/deacetylase"/>
    <property type="match status" value="1"/>
</dbReference>
<evidence type="ECO:0000313" key="2">
    <source>
        <dbReference type="EMBL" id="SHJ69080.1"/>
    </source>
</evidence>
<reference evidence="3" key="1">
    <citation type="submission" date="2016-11" db="EMBL/GenBank/DDBJ databases">
        <authorList>
            <person name="Varghese N."/>
            <person name="Submissions S."/>
        </authorList>
    </citation>
    <scope>NUCLEOTIDE SEQUENCE [LARGE SCALE GENOMIC DNA]</scope>
    <source>
        <strain evidence="3">DSM 26134</strain>
    </source>
</reference>
<dbReference type="GO" id="GO:0016810">
    <property type="term" value="F:hydrolase activity, acting on carbon-nitrogen (but not peptide) bonds"/>
    <property type="evidence" value="ECO:0007669"/>
    <property type="project" value="InterPro"/>
</dbReference>
<dbReference type="InterPro" id="IPR011330">
    <property type="entry name" value="Glyco_hydro/deAcase_b/a-brl"/>
</dbReference>
<accession>A0A1M6LCX4</accession>
<dbReference type="AlphaFoldDB" id="A0A1M6LCX4"/>
<dbReference type="GO" id="GO:0005975">
    <property type="term" value="P:carbohydrate metabolic process"/>
    <property type="evidence" value="ECO:0007669"/>
    <property type="project" value="InterPro"/>
</dbReference>
<keyword evidence="3" id="KW-1185">Reference proteome</keyword>
<dbReference type="SUPFAM" id="SSF88713">
    <property type="entry name" value="Glycoside hydrolase/deacetylase"/>
    <property type="match status" value="1"/>
</dbReference>
<protein>
    <submittedName>
        <fullName evidence="2">Peptidoglycan/xylan/chitin deacetylase, PgdA/CDA1 family</fullName>
    </submittedName>
</protein>
<dbReference type="RefSeq" id="WP_073119754.1">
    <property type="nucleotide sequence ID" value="NZ_FRAA01000001.1"/>
</dbReference>
<dbReference type="PANTHER" id="PTHR10587">
    <property type="entry name" value="GLYCOSYL TRANSFERASE-RELATED"/>
    <property type="match status" value="1"/>
</dbReference>
<dbReference type="InterPro" id="IPR002509">
    <property type="entry name" value="NODB_dom"/>
</dbReference>
<proteinExistence type="predicted"/>
<evidence type="ECO:0000259" key="1">
    <source>
        <dbReference type="PROSITE" id="PS51677"/>
    </source>
</evidence>
<dbReference type="InterPro" id="IPR050248">
    <property type="entry name" value="Polysacc_deacetylase_ArnD"/>
</dbReference>
<dbReference type="Pfam" id="PF01522">
    <property type="entry name" value="Polysacc_deac_1"/>
    <property type="match status" value="1"/>
</dbReference>
<feature type="domain" description="NodB homology" evidence="1">
    <location>
        <begin position="29"/>
        <end position="210"/>
    </location>
</feature>
<dbReference type="CDD" id="cd10959">
    <property type="entry name" value="CE4_NodB_like_3"/>
    <property type="match status" value="1"/>
</dbReference>
<dbReference type="EMBL" id="FRAA01000001">
    <property type="protein sequence ID" value="SHJ69080.1"/>
    <property type="molecule type" value="Genomic_DNA"/>
</dbReference>
<sequence length="213" mass="24815">MIPFYFQRIPRFIQWLWPSILWRGKGASDELYLTFDDGPNPRTTPVILSILADFEVKATFFLSGSETEKYPELVKEVVARGHVIANHGYKHVSARTQKTEEWWDEIQQTEKLLSTYDSHLACQYRPPYGLLTWRQWRFAQKSGYTLSLWTLMPGDFDSKKSNQDCLDTLVRKTQAGDIIVLHDNEKAVSRLSEILPKYLQYAKSGGFQFKLLE</sequence>
<organism evidence="2 3">
    <name type="scientific">Reichenbachiella agariperforans</name>
    <dbReference type="NCBI Taxonomy" id="156994"/>
    <lineage>
        <taxon>Bacteria</taxon>
        <taxon>Pseudomonadati</taxon>
        <taxon>Bacteroidota</taxon>
        <taxon>Cytophagia</taxon>
        <taxon>Cytophagales</taxon>
        <taxon>Reichenbachiellaceae</taxon>
        <taxon>Reichenbachiella</taxon>
    </lineage>
</organism>
<dbReference type="Proteomes" id="UP000184474">
    <property type="component" value="Unassembled WGS sequence"/>
</dbReference>
<dbReference type="PROSITE" id="PS51677">
    <property type="entry name" value="NODB"/>
    <property type="match status" value="1"/>
</dbReference>